<dbReference type="InterPro" id="IPR002013">
    <property type="entry name" value="SAC_dom"/>
</dbReference>
<dbReference type="Pfam" id="PF12456">
    <property type="entry name" value="hSac2"/>
    <property type="match status" value="1"/>
</dbReference>
<dbReference type="EMBL" id="JBFDAA010000004">
    <property type="protein sequence ID" value="KAL1137682.1"/>
    <property type="molecule type" value="Genomic_DNA"/>
</dbReference>
<reference evidence="3 4" key="1">
    <citation type="submission" date="2024-07" db="EMBL/GenBank/DDBJ databases">
        <title>Chromosome-level genome assembly of the water stick insect Ranatra chinensis (Heteroptera: Nepidae).</title>
        <authorList>
            <person name="Liu X."/>
        </authorList>
    </citation>
    <scope>NUCLEOTIDE SEQUENCE [LARGE SCALE GENOMIC DNA]</scope>
    <source>
        <strain evidence="3">Cailab_2021Rc</strain>
        <tissue evidence="3">Muscle</tissue>
    </source>
</reference>
<evidence type="ECO:0000313" key="3">
    <source>
        <dbReference type="EMBL" id="KAL1137682.1"/>
    </source>
</evidence>
<dbReference type="Proteomes" id="UP001558652">
    <property type="component" value="Unassembled WGS sequence"/>
</dbReference>
<feature type="domain" description="HSac2" evidence="2">
    <location>
        <begin position="654"/>
        <end position="802"/>
    </location>
</feature>
<accession>A0ABD0YZT3</accession>
<protein>
    <recommendedName>
        <fullName evidence="5">Phosphatidylinositide phosphatase SAC2</fullName>
    </recommendedName>
</protein>
<proteinExistence type="predicted"/>
<dbReference type="PANTHER" id="PTHR45662">
    <property type="entry name" value="PHOSPHATIDYLINOSITIDE PHOSPHATASE SAC1"/>
    <property type="match status" value="1"/>
</dbReference>
<gene>
    <name evidence="3" type="ORF">AAG570_009378</name>
</gene>
<dbReference type="AlphaFoldDB" id="A0ABD0YZT3"/>
<dbReference type="InterPro" id="IPR022158">
    <property type="entry name" value="Inositol_phosphatase"/>
</dbReference>
<dbReference type="InterPro" id="IPR034753">
    <property type="entry name" value="hSac2"/>
</dbReference>
<dbReference type="PROSITE" id="PS51791">
    <property type="entry name" value="HSAC2"/>
    <property type="match status" value="1"/>
</dbReference>
<dbReference type="Pfam" id="PF02383">
    <property type="entry name" value="Syja_N"/>
    <property type="match status" value="1"/>
</dbReference>
<name>A0ABD0YZT3_9HEMI</name>
<evidence type="ECO:0000259" key="2">
    <source>
        <dbReference type="PROSITE" id="PS51791"/>
    </source>
</evidence>
<evidence type="ECO:0000259" key="1">
    <source>
        <dbReference type="PROSITE" id="PS50275"/>
    </source>
</evidence>
<keyword evidence="4" id="KW-1185">Reference proteome</keyword>
<sequence length="1091" mass="122578">MELFRTEDYYILLNCESSLWCSRKTGHIEVRPGWELANCGDVECVGIFYGLVGKIDFQSPCESRLILIKEANVVGQLPDTRTVMNIRSIIFLHPCGPDISLTEFGLKRCRKHKVGAGGHRMFETPQKAALAKTWGTIKSATNTIKSTTQQAAALATYQVKGGGLRKDSKERERFEKRILDELQRVFTETDSFYFCCGPPGSPICDLTNTLQRQSVGGNVTDDRFFWNKHMLKDILELNIFFQNPLAKAWVLPIIQGFVQIEHFQLELDPASPQNGKKESFTISLISRRSRYRAGTRYKRRGLDENGKCANYVETEQCVAMREHQVSFVQVRGSVPLYWSQPGYKYRPPPHIDKGEAETKVAFEKHMCEEVSIYGPLCIVNLVEQSGKEKVIWEGFTQQVMQYNSELVTYATFDFHEHCRGMRFENVAILVSRLDDVIQDMGFFWKDKHGVICKQNGVFRVNCIDCLDRTNVVQTALGKAILEVQMSKLGLLPPEGIMPNSLRTTFQLLWANNGDIISRQYAGTNALKGDYTRTGERKITGMMKDGMNSANRYLRRLLLDELRQACLEICQGQKVTPPSIATLVAHDTFNLLSTQANSLPLPLENEVKLAVATFNLSRYYLSRFKDVYRQATIDIMQGHMVSDDILNADDEADSTATAEHIKLLIEDCKKLLIADSSLVLGAWGLINADPVSGNPSETDMDTILILTRDAYYIADYDDEIDKMTKYQCVPLRDITKVELGPMEGKAKQTSYYCLRFQYKICDKSCYSHTFRSTNLRFFNNVAVVIKTEEEKNESLRAICDSVRVALEVSVDVKVEWNIDRTLDRIDNSHFNFLSISPHLTRNVSETQLGNIKNVGSKALSNMTSKFTKIGNTISATRKLSFNKSSGKDTTFTVGDQSSEEDEDVVCLTGSRDSQKSSDTFLPNVGIVMSNAFIKPEEIDTSDIEISTETPEIRVETSREERKVPKTLQIRTFSHSSGEVDLNDKSHLEVQSESLGKSNSEKDLIIGITASQSENALKSIKSGFSTASNVLTSPSAVLSPLTKLAKGVQSLGANLDPRKLKTKMQTSIQASAETKRIQEMWSNSGCKSKLVAI</sequence>
<dbReference type="PROSITE" id="PS50275">
    <property type="entry name" value="SAC"/>
    <property type="match status" value="1"/>
</dbReference>
<evidence type="ECO:0008006" key="5">
    <source>
        <dbReference type="Google" id="ProtNLM"/>
    </source>
</evidence>
<comment type="caution">
    <text evidence="3">The sequence shown here is derived from an EMBL/GenBank/DDBJ whole genome shotgun (WGS) entry which is preliminary data.</text>
</comment>
<feature type="domain" description="SAC" evidence="1">
    <location>
        <begin position="205"/>
        <end position="522"/>
    </location>
</feature>
<organism evidence="3 4">
    <name type="scientific">Ranatra chinensis</name>
    <dbReference type="NCBI Taxonomy" id="642074"/>
    <lineage>
        <taxon>Eukaryota</taxon>
        <taxon>Metazoa</taxon>
        <taxon>Ecdysozoa</taxon>
        <taxon>Arthropoda</taxon>
        <taxon>Hexapoda</taxon>
        <taxon>Insecta</taxon>
        <taxon>Pterygota</taxon>
        <taxon>Neoptera</taxon>
        <taxon>Paraneoptera</taxon>
        <taxon>Hemiptera</taxon>
        <taxon>Heteroptera</taxon>
        <taxon>Panheteroptera</taxon>
        <taxon>Nepomorpha</taxon>
        <taxon>Nepidae</taxon>
        <taxon>Ranatrinae</taxon>
        <taxon>Ranatra</taxon>
    </lineage>
</organism>
<evidence type="ECO:0000313" key="4">
    <source>
        <dbReference type="Proteomes" id="UP001558652"/>
    </source>
</evidence>
<dbReference type="PANTHER" id="PTHR45662:SF8">
    <property type="entry name" value="PHOSPHATIDYLINOSITIDE PHOSPHATASE SAC2"/>
    <property type="match status" value="1"/>
</dbReference>